<dbReference type="InterPro" id="IPR012827">
    <property type="entry name" value="Hemerythrin_metal-bd"/>
</dbReference>
<evidence type="ECO:0000313" key="5">
    <source>
        <dbReference type="EMBL" id="KIM00208.1"/>
    </source>
</evidence>
<sequence>MSLIEWDPSFSVGSARMDADHQKLISLLNRLYDAWHGGEDIAELGWLFDELLAYADTHFAAEEMALKSRNYPRLEKQEQDHVRLKDSVIAFRDRHLAGETPDALTTEMTAFLKAWLLEHILGEDMQYRSYFKGE</sequence>
<reference evidence="5 6" key="1">
    <citation type="submission" date="2015-01" db="EMBL/GenBank/DDBJ databases">
        <title>Genome Sequence of Magnetospirillum magnetotacticum Strain MS-1.</title>
        <authorList>
            <person name="Marinov G.K."/>
            <person name="Smalley M.D."/>
            <person name="DeSalvo G."/>
        </authorList>
    </citation>
    <scope>NUCLEOTIDE SEQUENCE [LARGE SCALE GENOMIC DNA]</scope>
    <source>
        <strain evidence="5 6">MS-1</strain>
    </source>
</reference>
<dbReference type="OrthoDB" id="7305302at2"/>
<dbReference type="Proteomes" id="UP000031971">
    <property type="component" value="Unassembled WGS sequence"/>
</dbReference>
<evidence type="ECO:0000259" key="4">
    <source>
        <dbReference type="Pfam" id="PF01814"/>
    </source>
</evidence>
<feature type="domain" description="Hemerythrin-like" evidence="4">
    <location>
        <begin position="14"/>
        <end position="127"/>
    </location>
</feature>
<dbReference type="Gene3D" id="1.20.120.50">
    <property type="entry name" value="Hemerythrin-like"/>
    <property type="match status" value="1"/>
</dbReference>
<dbReference type="SUPFAM" id="SSF47188">
    <property type="entry name" value="Hemerythrin-like"/>
    <property type="match status" value="1"/>
</dbReference>
<dbReference type="PANTHER" id="PTHR37164:SF1">
    <property type="entry name" value="BACTERIOHEMERYTHRIN"/>
    <property type="match status" value="1"/>
</dbReference>
<gene>
    <name evidence="5" type="ORF">CCC_02996</name>
</gene>
<comment type="similarity">
    <text evidence="1">Belongs to the hemerythrin family.</text>
</comment>
<proteinExistence type="inferred from homology"/>
<evidence type="ECO:0000256" key="2">
    <source>
        <dbReference type="ARBA" id="ARBA00022723"/>
    </source>
</evidence>
<dbReference type="AlphaFoldDB" id="A0A0C2UFC3"/>
<evidence type="ECO:0000256" key="1">
    <source>
        <dbReference type="ARBA" id="ARBA00010587"/>
    </source>
</evidence>
<organism evidence="5 6">
    <name type="scientific">Paramagnetospirillum magnetotacticum MS-1</name>
    <dbReference type="NCBI Taxonomy" id="272627"/>
    <lineage>
        <taxon>Bacteria</taxon>
        <taxon>Pseudomonadati</taxon>
        <taxon>Pseudomonadota</taxon>
        <taxon>Alphaproteobacteria</taxon>
        <taxon>Rhodospirillales</taxon>
        <taxon>Magnetospirillaceae</taxon>
        <taxon>Paramagnetospirillum</taxon>
    </lineage>
</organism>
<dbReference type="NCBIfam" id="TIGR02481">
    <property type="entry name" value="hemeryth_dom"/>
    <property type="match status" value="1"/>
</dbReference>
<dbReference type="GO" id="GO:0046872">
    <property type="term" value="F:metal ion binding"/>
    <property type="evidence" value="ECO:0007669"/>
    <property type="project" value="UniProtKB-KW"/>
</dbReference>
<dbReference type="PANTHER" id="PTHR37164">
    <property type="entry name" value="BACTERIOHEMERYTHRIN"/>
    <property type="match status" value="1"/>
</dbReference>
<dbReference type="Pfam" id="PF01814">
    <property type="entry name" value="Hemerythrin"/>
    <property type="match status" value="1"/>
</dbReference>
<name>A0A0C2UFC3_PARME</name>
<evidence type="ECO:0000256" key="3">
    <source>
        <dbReference type="ARBA" id="ARBA00023004"/>
    </source>
</evidence>
<dbReference type="CDD" id="cd12107">
    <property type="entry name" value="Hemerythrin"/>
    <property type="match status" value="1"/>
</dbReference>
<dbReference type="InterPro" id="IPR035938">
    <property type="entry name" value="Hemerythrin-like_sf"/>
</dbReference>
<accession>A0A0C2UFC3</accession>
<dbReference type="EMBL" id="JXSL01000020">
    <property type="protein sequence ID" value="KIM00208.1"/>
    <property type="molecule type" value="Genomic_DNA"/>
</dbReference>
<keyword evidence="6" id="KW-1185">Reference proteome</keyword>
<keyword evidence="3" id="KW-0408">Iron</keyword>
<keyword evidence="2" id="KW-0479">Metal-binding</keyword>
<evidence type="ECO:0000313" key="6">
    <source>
        <dbReference type="Proteomes" id="UP000031971"/>
    </source>
</evidence>
<dbReference type="InterPro" id="IPR012312">
    <property type="entry name" value="Hemerythrin-like"/>
</dbReference>
<dbReference type="NCBIfam" id="NF033749">
    <property type="entry name" value="bact_hemeryth"/>
    <property type="match status" value="1"/>
</dbReference>
<dbReference type="InterPro" id="IPR050669">
    <property type="entry name" value="Hemerythrin"/>
</dbReference>
<protein>
    <submittedName>
        <fullName evidence="5">Methyl-accepting chemotaxis protein</fullName>
    </submittedName>
</protein>
<comment type="caution">
    <text evidence="5">The sequence shown here is derived from an EMBL/GenBank/DDBJ whole genome shotgun (WGS) entry which is preliminary data.</text>
</comment>
<dbReference type="STRING" id="272627.CCC_02996"/>
<dbReference type="RefSeq" id="WP_009865709.1">
    <property type="nucleotide sequence ID" value="NZ_JXSL01000020.1"/>
</dbReference>